<evidence type="ECO:0000256" key="2">
    <source>
        <dbReference type="ARBA" id="ARBA00022989"/>
    </source>
</evidence>
<dbReference type="Gene3D" id="1.20.1250.20">
    <property type="entry name" value="MFS general substrate transporter like domains"/>
    <property type="match status" value="2"/>
</dbReference>
<reference evidence="5 6" key="1">
    <citation type="submission" date="2013-02" db="EMBL/GenBank/DDBJ databases">
        <authorList>
            <person name="Genoscope - CEA"/>
        </authorList>
    </citation>
    <scope>NUCLEOTIDE SEQUENCE [LARGE SCALE GENOMIC DNA]</scope>
    <source>
        <strain evidence="5 6">STM 2683</strain>
    </source>
</reference>
<feature type="transmembrane region" description="Helical" evidence="4">
    <location>
        <begin position="12"/>
        <end position="29"/>
    </location>
</feature>
<evidence type="ECO:0000256" key="4">
    <source>
        <dbReference type="SAM" id="Phobius"/>
    </source>
</evidence>
<name>M5EZT0_9HYPH</name>
<dbReference type="PANTHER" id="PTHR23523">
    <property type="match status" value="1"/>
</dbReference>
<dbReference type="InterPro" id="IPR036259">
    <property type="entry name" value="MFS_trans_sf"/>
</dbReference>
<dbReference type="EMBL" id="CAUM01000175">
    <property type="protein sequence ID" value="CCV09420.1"/>
    <property type="molecule type" value="Genomic_DNA"/>
</dbReference>
<feature type="transmembrane region" description="Helical" evidence="4">
    <location>
        <begin position="169"/>
        <end position="188"/>
    </location>
</feature>
<organism evidence="5 6">
    <name type="scientific">Mesorhizobium metallidurans STM 2683</name>
    <dbReference type="NCBI Taxonomy" id="1297569"/>
    <lineage>
        <taxon>Bacteria</taxon>
        <taxon>Pseudomonadati</taxon>
        <taxon>Pseudomonadota</taxon>
        <taxon>Alphaproteobacteria</taxon>
        <taxon>Hyphomicrobiales</taxon>
        <taxon>Phyllobacteriaceae</taxon>
        <taxon>Mesorhizobium</taxon>
    </lineage>
</organism>
<dbReference type="RefSeq" id="WP_008878272.1">
    <property type="nucleotide sequence ID" value="NZ_CAUM01000175.1"/>
</dbReference>
<evidence type="ECO:0000256" key="1">
    <source>
        <dbReference type="ARBA" id="ARBA00022692"/>
    </source>
</evidence>
<keyword evidence="2 4" id="KW-1133">Transmembrane helix</keyword>
<dbReference type="AlphaFoldDB" id="M5EZT0"/>
<accession>M5EZT0</accession>
<gene>
    <name evidence="5" type="ORF">MESS2_p120006</name>
</gene>
<evidence type="ECO:0000313" key="6">
    <source>
        <dbReference type="Proteomes" id="UP000012062"/>
    </source>
</evidence>
<dbReference type="SUPFAM" id="SSF103473">
    <property type="entry name" value="MFS general substrate transporter"/>
    <property type="match status" value="1"/>
</dbReference>
<feature type="transmembrane region" description="Helical" evidence="4">
    <location>
        <begin position="107"/>
        <end position="129"/>
    </location>
</feature>
<keyword evidence="3 4" id="KW-0472">Membrane</keyword>
<keyword evidence="1 4" id="KW-0812">Transmembrane</keyword>
<dbReference type="STRING" id="1297569.MESS2_p120006"/>
<dbReference type="Proteomes" id="UP000012062">
    <property type="component" value="Unassembled WGS sequence"/>
</dbReference>
<comment type="caution">
    <text evidence="5">The sequence shown here is derived from an EMBL/GenBank/DDBJ whole genome shotgun (WGS) entry which is preliminary data.</text>
</comment>
<feature type="transmembrane region" description="Helical" evidence="4">
    <location>
        <begin position="309"/>
        <end position="329"/>
    </location>
</feature>
<dbReference type="GO" id="GO:0022857">
    <property type="term" value="F:transmembrane transporter activity"/>
    <property type="evidence" value="ECO:0007669"/>
    <property type="project" value="InterPro"/>
</dbReference>
<feature type="transmembrane region" description="Helical" evidence="4">
    <location>
        <begin position="374"/>
        <end position="393"/>
    </location>
</feature>
<feature type="transmembrane region" description="Helical" evidence="4">
    <location>
        <begin position="257"/>
        <end position="276"/>
    </location>
</feature>
<feature type="transmembrane region" description="Helical" evidence="4">
    <location>
        <begin position="49"/>
        <end position="68"/>
    </location>
</feature>
<feature type="transmembrane region" description="Helical" evidence="4">
    <location>
        <begin position="141"/>
        <end position="163"/>
    </location>
</feature>
<feature type="transmembrane region" description="Helical" evidence="4">
    <location>
        <begin position="283"/>
        <end position="303"/>
    </location>
</feature>
<dbReference type="PANTHER" id="PTHR23523:SF2">
    <property type="entry name" value="2-NITROIMIDAZOLE TRANSPORTER"/>
    <property type="match status" value="1"/>
</dbReference>
<sequence length="411" mass="43593">MDQQNRNNDTRLPPLYWAIFAVLLVGLNLRPAITTLAPVIGNIEIDEGLSSAAAGFLTSIPLLAFVLLSTSAPRFGRKLGFGIAIQVSLIILICGFALRLLPTTPALFLSMAVVGVGITIGNVLLPAYIKQKYPARAGPLSAVYTASLFIGPALAAAGTIPLANFFGSWRLAIASWGLLAVAAFPIWWPHARSSRAEKIAGGDARSHSDRTWIWRNGLAWSVTLYFAVLSLLFYTISAWLPTILADFGENIEVASRMLSLVNIVAIPFTLAVALAVHKVDNHVWATTGGAVLVIVGLAGVLVGQGQHTLIWMFILGAGLGVEAGIGFSLPILRVRSSHQTAILAGMSQTVGYSVSALGPVGAGALHDFTNSWEIVLTGLIVLVSVQILFGWVAGSNRRVDDKIIGEQANET</sequence>
<dbReference type="InterPro" id="IPR011701">
    <property type="entry name" value="MFS"/>
</dbReference>
<feature type="transmembrane region" description="Helical" evidence="4">
    <location>
        <begin position="341"/>
        <end position="362"/>
    </location>
</feature>
<keyword evidence="6" id="KW-1185">Reference proteome</keyword>
<dbReference type="Pfam" id="PF07690">
    <property type="entry name" value="MFS_1"/>
    <property type="match status" value="1"/>
</dbReference>
<dbReference type="OrthoDB" id="5317164at2"/>
<dbReference type="eggNOG" id="COG2807">
    <property type="taxonomic scope" value="Bacteria"/>
</dbReference>
<evidence type="ECO:0000313" key="5">
    <source>
        <dbReference type="EMBL" id="CCV09420.1"/>
    </source>
</evidence>
<dbReference type="InterPro" id="IPR052524">
    <property type="entry name" value="MFS_Cyanate_Porter"/>
</dbReference>
<protein>
    <submittedName>
        <fullName evidence="5">Putative permease of the major facilitator superfamily</fullName>
    </submittedName>
</protein>
<dbReference type="CDD" id="cd17339">
    <property type="entry name" value="MFS_NIMT_CynX_like"/>
    <property type="match status" value="1"/>
</dbReference>
<proteinExistence type="predicted"/>
<feature type="transmembrane region" description="Helical" evidence="4">
    <location>
        <begin position="217"/>
        <end position="237"/>
    </location>
</feature>
<feature type="transmembrane region" description="Helical" evidence="4">
    <location>
        <begin position="80"/>
        <end position="101"/>
    </location>
</feature>
<evidence type="ECO:0000256" key="3">
    <source>
        <dbReference type="ARBA" id="ARBA00023136"/>
    </source>
</evidence>